<sequence length="56" mass="6341">VCDDVCVCEQFVLWWQRFACRSRTGSGIKSGLHQGERLQSPIARLWLPLPINPSVS</sequence>
<evidence type="ECO:0000313" key="1">
    <source>
        <dbReference type="Ensembl" id="ENSCCRP00020062003.1"/>
    </source>
</evidence>
<name>A0A8C2G2R9_CYPCA</name>
<dbReference type="Proteomes" id="UP000694701">
    <property type="component" value="Unplaced"/>
</dbReference>
<organism evidence="1 2">
    <name type="scientific">Cyprinus carpio</name>
    <name type="common">Common carp</name>
    <dbReference type="NCBI Taxonomy" id="7962"/>
    <lineage>
        <taxon>Eukaryota</taxon>
        <taxon>Metazoa</taxon>
        <taxon>Chordata</taxon>
        <taxon>Craniata</taxon>
        <taxon>Vertebrata</taxon>
        <taxon>Euteleostomi</taxon>
        <taxon>Actinopterygii</taxon>
        <taxon>Neopterygii</taxon>
        <taxon>Teleostei</taxon>
        <taxon>Ostariophysi</taxon>
        <taxon>Cypriniformes</taxon>
        <taxon>Cyprinidae</taxon>
        <taxon>Cyprininae</taxon>
        <taxon>Cyprinus</taxon>
    </lineage>
</organism>
<accession>A0A8C2G2R9</accession>
<evidence type="ECO:0000313" key="2">
    <source>
        <dbReference type="Proteomes" id="UP000694701"/>
    </source>
</evidence>
<dbReference type="AlphaFoldDB" id="A0A8C2G2R9"/>
<proteinExistence type="predicted"/>
<reference evidence="1" key="1">
    <citation type="submission" date="2025-08" db="UniProtKB">
        <authorList>
            <consortium name="Ensembl"/>
        </authorList>
    </citation>
    <scope>IDENTIFICATION</scope>
</reference>
<protein>
    <submittedName>
        <fullName evidence="1">Uncharacterized protein</fullName>
    </submittedName>
</protein>
<dbReference type="Ensembl" id="ENSCCRT00020068268.1">
    <property type="protein sequence ID" value="ENSCCRP00020062003.1"/>
    <property type="gene ID" value="ENSCCRG00020029246.1"/>
</dbReference>